<dbReference type="PANTHER" id="PTHR46797:SF1">
    <property type="entry name" value="METHYLPHOSPHONATE SYNTHASE"/>
    <property type="match status" value="1"/>
</dbReference>
<evidence type="ECO:0000256" key="1">
    <source>
        <dbReference type="ARBA" id="ARBA00023125"/>
    </source>
</evidence>
<dbReference type="Proteomes" id="UP000215595">
    <property type="component" value="Unassembled WGS sequence"/>
</dbReference>
<dbReference type="SMART" id="SM00530">
    <property type="entry name" value="HTH_XRE"/>
    <property type="match status" value="1"/>
</dbReference>
<dbReference type="PANTHER" id="PTHR46797">
    <property type="entry name" value="HTH-TYPE TRANSCRIPTIONAL REGULATOR"/>
    <property type="match status" value="1"/>
</dbReference>
<evidence type="ECO:0000313" key="3">
    <source>
        <dbReference type="EMBL" id="OYX35754.1"/>
    </source>
</evidence>
<evidence type="ECO:0000259" key="2">
    <source>
        <dbReference type="PROSITE" id="PS50943"/>
    </source>
</evidence>
<accession>A0A258FUW2</accession>
<dbReference type="SUPFAM" id="SSF47413">
    <property type="entry name" value="lambda repressor-like DNA-binding domains"/>
    <property type="match status" value="1"/>
</dbReference>
<dbReference type="Pfam" id="PF13560">
    <property type="entry name" value="HTH_31"/>
    <property type="match status" value="1"/>
</dbReference>
<name>A0A258FUW2_9CAUL</name>
<dbReference type="GO" id="GO:0003677">
    <property type="term" value="F:DNA binding"/>
    <property type="evidence" value="ECO:0007669"/>
    <property type="project" value="UniProtKB-KW"/>
</dbReference>
<feature type="domain" description="HTH cro/C1-type" evidence="2">
    <location>
        <begin position="24"/>
        <end position="78"/>
    </location>
</feature>
<evidence type="ECO:0000313" key="4">
    <source>
        <dbReference type="Proteomes" id="UP000215595"/>
    </source>
</evidence>
<comment type="caution">
    <text evidence="3">The sequence shown here is derived from an EMBL/GenBank/DDBJ whole genome shotgun (WGS) entry which is preliminary data.</text>
</comment>
<keyword evidence="1" id="KW-0238">DNA-binding</keyword>
<dbReference type="InterPro" id="IPR001387">
    <property type="entry name" value="Cro/C1-type_HTH"/>
</dbReference>
<dbReference type="GO" id="GO:0005829">
    <property type="term" value="C:cytosol"/>
    <property type="evidence" value="ECO:0007669"/>
    <property type="project" value="TreeGrafter"/>
</dbReference>
<gene>
    <name evidence="3" type="ORF">B7Z01_02390</name>
</gene>
<dbReference type="AlphaFoldDB" id="A0A258FUW2"/>
<dbReference type="InterPro" id="IPR050807">
    <property type="entry name" value="TransReg_Diox_bact_type"/>
</dbReference>
<dbReference type="InterPro" id="IPR010982">
    <property type="entry name" value="Lambda_DNA-bd_dom_sf"/>
</dbReference>
<dbReference type="EMBL" id="NCEB01000003">
    <property type="protein sequence ID" value="OYX35754.1"/>
    <property type="molecule type" value="Genomic_DNA"/>
</dbReference>
<sequence length="148" mass="16348">MSGARPRATNWRTRHIDLPLGRRLQQLRSERGLSRADLARALRVSQPSIQHIEEGDNRVSAAQLWQICGVLGIEANVVFEALPNRIWRDRAEFEAFADPPIPAGVREEAAAFEPAPTARDVLKLAKAARRLSSEQIGLLIAAARGLRG</sequence>
<dbReference type="CDD" id="cd00093">
    <property type="entry name" value="HTH_XRE"/>
    <property type="match status" value="1"/>
</dbReference>
<reference evidence="3 4" key="1">
    <citation type="submission" date="2017-03" db="EMBL/GenBank/DDBJ databases">
        <title>Lifting the veil on microbial sulfur biogeochemistry in mining wastewaters.</title>
        <authorList>
            <person name="Kantor R.S."/>
            <person name="Colenbrander Nelson T."/>
            <person name="Marshall S."/>
            <person name="Bennett D."/>
            <person name="Apte S."/>
            <person name="Camacho D."/>
            <person name="Thomas B.C."/>
            <person name="Warren L.A."/>
            <person name="Banfield J.F."/>
        </authorList>
    </citation>
    <scope>NUCLEOTIDE SEQUENCE [LARGE SCALE GENOMIC DNA]</scope>
    <source>
        <strain evidence="3">32-69-9</strain>
    </source>
</reference>
<organism evidence="3 4">
    <name type="scientific">Brevundimonas subvibrioides</name>
    <dbReference type="NCBI Taxonomy" id="74313"/>
    <lineage>
        <taxon>Bacteria</taxon>
        <taxon>Pseudomonadati</taxon>
        <taxon>Pseudomonadota</taxon>
        <taxon>Alphaproteobacteria</taxon>
        <taxon>Caulobacterales</taxon>
        <taxon>Caulobacteraceae</taxon>
        <taxon>Brevundimonas</taxon>
    </lineage>
</organism>
<dbReference type="PROSITE" id="PS50943">
    <property type="entry name" value="HTH_CROC1"/>
    <property type="match status" value="1"/>
</dbReference>
<proteinExistence type="predicted"/>
<dbReference type="Gene3D" id="1.10.260.40">
    <property type="entry name" value="lambda repressor-like DNA-binding domains"/>
    <property type="match status" value="1"/>
</dbReference>
<dbReference type="GO" id="GO:0003700">
    <property type="term" value="F:DNA-binding transcription factor activity"/>
    <property type="evidence" value="ECO:0007669"/>
    <property type="project" value="TreeGrafter"/>
</dbReference>
<protein>
    <recommendedName>
        <fullName evidence="2">HTH cro/C1-type domain-containing protein</fullName>
    </recommendedName>
</protein>